<dbReference type="AlphaFoldDB" id="A0AAU7QH75"/>
<dbReference type="PROSITE" id="PS50110">
    <property type="entry name" value="RESPONSE_REGULATORY"/>
    <property type="match status" value="1"/>
</dbReference>
<feature type="modified residue" description="4-aspartylphosphate" evidence="2">
    <location>
        <position position="58"/>
    </location>
</feature>
<dbReference type="Pfam" id="PF00072">
    <property type="entry name" value="Response_reg"/>
    <property type="match status" value="1"/>
</dbReference>
<feature type="domain" description="Response regulatory" evidence="3">
    <location>
        <begin position="8"/>
        <end position="120"/>
    </location>
</feature>
<dbReference type="InterPro" id="IPR001789">
    <property type="entry name" value="Sig_transdc_resp-reg_receiver"/>
</dbReference>
<dbReference type="InterPro" id="IPR011006">
    <property type="entry name" value="CheY-like_superfamily"/>
</dbReference>
<protein>
    <submittedName>
        <fullName evidence="4">Response regulator</fullName>
    </submittedName>
</protein>
<keyword evidence="1 2" id="KW-0597">Phosphoprotein</keyword>
<proteinExistence type="predicted"/>
<dbReference type="SMART" id="SM00448">
    <property type="entry name" value="REC"/>
    <property type="match status" value="1"/>
</dbReference>
<dbReference type="InterPro" id="IPR050595">
    <property type="entry name" value="Bact_response_regulator"/>
</dbReference>
<evidence type="ECO:0000256" key="1">
    <source>
        <dbReference type="ARBA" id="ARBA00022553"/>
    </source>
</evidence>
<dbReference type="PANTHER" id="PTHR44591:SF21">
    <property type="entry name" value="TWO-COMPONENT RESPONSE REGULATOR"/>
    <property type="match status" value="1"/>
</dbReference>
<reference evidence="4" key="1">
    <citation type="submission" date="2024-06" db="EMBL/GenBank/DDBJ databases">
        <authorList>
            <person name="Sun Y."/>
        </authorList>
    </citation>
    <scope>NUCLEOTIDE SEQUENCE</scope>
    <source>
        <strain evidence="4">IGA1.0</strain>
    </source>
</reference>
<sequence>MTHVQNQTILLAEDDRSAREVTALVLEAEGYRVLTSSNGTGALDILLHDGSIDLLLSDIHMRGGIDGIELAHRAQMNRAMPIMLISADPRDSFEHFPDDVIFLAKPFDRRGLLGAVGQALGRTAT</sequence>
<dbReference type="SUPFAM" id="SSF52172">
    <property type="entry name" value="CheY-like"/>
    <property type="match status" value="1"/>
</dbReference>
<dbReference type="CDD" id="cd00156">
    <property type="entry name" value="REC"/>
    <property type="match status" value="1"/>
</dbReference>
<dbReference type="EMBL" id="CP157948">
    <property type="protein sequence ID" value="XBS88693.1"/>
    <property type="molecule type" value="Genomic_DNA"/>
</dbReference>
<gene>
    <name evidence="4" type="ORF">ABNK63_09730</name>
</gene>
<dbReference type="RefSeq" id="WP_350015505.1">
    <property type="nucleotide sequence ID" value="NZ_CP157948.1"/>
</dbReference>
<evidence type="ECO:0000313" key="4">
    <source>
        <dbReference type="EMBL" id="XBS88693.1"/>
    </source>
</evidence>
<evidence type="ECO:0000259" key="3">
    <source>
        <dbReference type="PROSITE" id="PS50110"/>
    </source>
</evidence>
<dbReference type="Gene3D" id="3.40.50.2300">
    <property type="match status" value="1"/>
</dbReference>
<evidence type="ECO:0000256" key="2">
    <source>
        <dbReference type="PROSITE-ProRule" id="PRU00169"/>
    </source>
</evidence>
<accession>A0AAU7QH75</accession>
<dbReference type="PANTHER" id="PTHR44591">
    <property type="entry name" value="STRESS RESPONSE REGULATOR PROTEIN 1"/>
    <property type="match status" value="1"/>
</dbReference>
<name>A0AAU7QH75_9GAMM</name>
<dbReference type="GO" id="GO:0000160">
    <property type="term" value="P:phosphorelay signal transduction system"/>
    <property type="evidence" value="ECO:0007669"/>
    <property type="project" value="InterPro"/>
</dbReference>
<organism evidence="4">
    <name type="scientific">Rhodanobacter sp. IGA1.0</name>
    <dbReference type="NCBI Taxonomy" id="3158582"/>
    <lineage>
        <taxon>Bacteria</taxon>
        <taxon>Pseudomonadati</taxon>
        <taxon>Pseudomonadota</taxon>
        <taxon>Gammaproteobacteria</taxon>
        <taxon>Lysobacterales</taxon>
        <taxon>Rhodanobacteraceae</taxon>
        <taxon>Rhodanobacter</taxon>
    </lineage>
</organism>